<dbReference type="Proteomes" id="UP000322521">
    <property type="component" value="Unassembled WGS sequence"/>
</dbReference>
<gene>
    <name evidence="1" type="ORF">F4W18_13195</name>
</gene>
<dbReference type="EMBL" id="VXJS01000007">
    <property type="protein sequence ID" value="KAA8675576.1"/>
    <property type="molecule type" value="Genomic_DNA"/>
</dbReference>
<comment type="caution">
    <text evidence="1">The sequence shown here is derived from an EMBL/GenBank/DDBJ whole genome shotgun (WGS) entry which is preliminary data.</text>
</comment>
<dbReference type="RefSeq" id="WP_081230224.1">
    <property type="nucleotide sequence ID" value="NZ_AP025494.1"/>
</dbReference>
<sequence length="80" mass="8839">MSINTATNTEENTATIYEVLDKANQFTGFGVRLNGHAADEFGIDTDESFGNSEEAHDFAEQCKYEAGATIVWACTKPWWA</sequence>
<organism evidence="1 2">
    <name type="scientific">Vibrio gigantis</name>
    <dbReference type="NCBI Taxonomy" id="296199"/>
    <lineage>
        <taxon>Bacteria</taxon>
        <taxon>Pseudomonadati</taxon>
        <taxon>Pseudomonadota</taxon>
        <taxon>Gammaproteobacteria</taxon>
        <taxon>Vibrionales</taxon>
        <taxon>Vibrionaceae</taxon>
        <taxon>Vibrio</taxon>
    </lineage>
</organism>
<protein>
    <submittedName>
        <fullName evidence="1">Uncharacterized protein</fullName>
    </submittedName>
</protein>
<accession>A0A5M9NWM0</accession>
<evidence type="ECO:0000313" key="2">
    <source>
        <dbReference type="Proteomes" id="UP000322521"/>
    </source>
</evidence>
<proteinExistence type="predicted"/>
<dbReference type="AlphaFoldDB" id="A0A5M9NWM0"/>
<keyword evidence="2" id="KW-1185">Reference proteome</keyword>
<reference evidence="1 2" key="1">
    <citation type="submission" date="2019-09" db="EMBL/GenBank/DDBJ databases">
        <title>Draft genome sequence of various Type strains from the CCUG.</title>
        <authorList>
            <person name="Pineiro-Iglesias B."/>
            <person name="Tunovic T."/>
            <person name="Unosson C."/>
            <person name="Inganas E."/>
            <person name="Ohlen M."/>
            <person name="Cardew S."/>
            <person name="Jensie-Markopoulos S."/>
            <person name="Salva-Serra F."/>
            <person name="Jaen-Luchoro D."/>
            <person name="Karlsson R."/>
            <person name="Svensson-Stadler L."/>
            <person name="Chun J."/>
            <person name="Moore E."/>
        </authorList>
    </citation>
    <scope>NUCLEOTIDE SEQUENCE [LARGE SCALE GENOMIC DNA]</scope>
    <source>
        <strain evidence="1 2">CCUG 56969T</strain>
    </source>
</reference>
<evidence type="ECO:0000313" key="1">
    <source>
        <dbReference type="EMBL" id="KAA8675576.1"/>
    </source>
</evidence>
<name>A0A5M9NWM0_9VIBR</name>